<keyword evidence="6 11" id="KW-0067">ATP-binding</keyword>
<dbReference type="InterPro" id="IPR000629">
    <property type="entry name" value="RNA-helicase_DEAD-box_CS"/>
</dbReference>
<feature type="compositionally biased region" description="Basic and acidic residues" evidence="12">
    <location>
        <begin position="444"/>
        <end position="453"/>
    </location>
</feature>
<evidence type="ECO:0000256" key="7">
    <source>
        <dbReference type="ARBA" id="ARBA00038437"/>
    </source>
</evidence>
<dbReference type="Pfam" id="PF00270">
    <property type="entry name" value="DEAD"/>
    <property type="match status" value="1"/>
</dbReference>
<evidence type="ECO:0000256" key="4">
    <source>
        <dbReference type="ARBA" id="ARBA00022801"/>
    </source>
</evidence>
<evidence type="ECO:0000256" key="1">
    <source>
        <dbReference type="ARBA" id="ARBA00012552"/>
    </source>
</evidence>
<gene>
    <name evidence="16" type="ORF">ABHF33_12045</name>
</gene>
<protein>
    <recommendedName>
        <fullName evidence="9">DEAD-box ATP-dependent RNA helicase RhpA</fullName>
        <ecNumber evidence="1">3.6.4.13</ecNumber>
    </recommendedName>
</protein>
<evidence type="ECO:0000256" key="6">
    <source>
        <dbReference type="ARBA" id="ARBA00022840"/>
    </source>
</evidence>
<keyword evidence="5 11" id="KW-0347">Helicase</keyword>
<dbReference type="PROSITE" id="PS00039">
    <property type="entry name" value="DEAD_ATP_HELICASE"/>
    <property type="match status" value="1"/>
</dbReference>
<dbReference type="InterPro" id="IPR027417">
    <property type="entry name" value="P-loop_NTPase"/>
</dbReference>
<evidence type="ECO:0000256" key="10">
    <source>
        <dbReference type="PROSITE-ProRule" id="PRU00552"/>
    </source>
</evidence>
<feature type="domain" description="DEAD-box RNA helicase Q" evidence="15">
    <location>
        <begin position="1"/>
        <end position="29"/>
    </location>
</feature>
<dbReference type="Gene3D" id="3.40.50.300">
    <property type="entry name" value="P-loop containing nucleotide triphosphate hydrolases"/>
    <property type="match status" value="2"/>
</dbReference>
<accession>A0AAU7F7I6</accession>
<name>A0AAU7F7I6_9NEIS</name>
<dbReference type="FunFam" id="3.40.50.300:FF:000108">
    <property type="entry name" value="ATP-dependent RNA helicase RhlE"/>
    <property type="match status" value="1"/>
</dbReference>
<dbReference type="GO" id="GO:0042255">
    <property type="term" value="P:ribosome assembly"/>
    <property type="evidence" value="ECO:0007669"/>
    <property type="project" value="UniProtKB-ARBA"/>
</dbReference>
<dbReference type="InterPro" id="IPR050079">
    <property type="entry name" value="DEAD_box_RNA_helicase"/>
</dbReference>
<dbReference type="SMART" id="SM00490">
    <property type="entry name" value="HELICc"/>
    <property type="match status" value="1"/>
</dbReference>
<dbReference type="PROSITE" id="PS51195">
    <property type="entry name" value="Q_MOTIF"/>
    <property type="match status" value="1"/>
</dbReference>
<sequence length="486" mass="53031">MTFATLGLAPEVLKAVAEQGYENPTAIQSQAIPVILTGQDVLGAAQTGTGKTAAFTLPILTKIIRHASTSVSPARHPIRVLILAPTRELVDQVYDNVATYSKYTGLRSHVVYGGLDIKAQIPALRNGVEVLVATPGRLLDHIGQKNINLSQVEILVLDEADRMLDMGFILDIREIFKLCTNRKQTLLFSATFAPEIVKLSNEFMNNPVKIEVARQNSANESVKQELHPVETGRKRALLAHLIRVHDMGQVIVFCRTKIGAEQVSRELKRAGFNCEAIHGDRDQKARTEALNKFKAGETKVLVATDVAARGLDVTDLPFVVNFELPTNPEDYVHRIGRTGRAGATGIAISLVAPEEDKAYNGIKALLKRDLPLIPVPGFSPGTIQIIDERESSRERIGSDRGERGASRGAARGERDRFGRRDSQVRDGHVRDGGMRDGAPAGERMPSRAARDAMDIPAFPSDLPKLPKRGPQIAALFLPKRSATPQA</sequence>
<dbReference type="GO" id="GO:0003676">
    <property type="term" value="F:nucleic acid binding"/>
    <property type="evidence" value="ECO:0007669"/>
    <property type="project" value="InterPro"/>
</dbReference>
<keyword evidence="2" id="KW-0963">Cytoplasm</keyword>
<evidence type="ECO:0000256" key="11">
    <source>
        <dbReference type="RuleBase" id="RU000492"/>
    </source>
</evidence>
<reference evidence="16" key="1">
    <citation type="submission" date="2024-05" db="EMBL/GenBank/DDBJ databases">
        <authorList>
            <person name="Yang L."/>
            <person name="Pan L."/>
        </authorList>
    </citation>
    <scope>NUCLEOTIDE SEQUENCE</scope>
    <source>
        <strain evidence="16">FCG-7</strain>
    </source>
</reference>
<dbReference type="GO" id="GO:0005524">
    <property type="term" value="F:ATP binding"/>
    <property type="evidence" value="ECO:0007669"/>
    <property type="project" value="UniProtKB-KW"/>
</dbReference>
<dbReference type="InterPro" id="IPR044742">
    <property type="entry name" value="DEAD/DEAH_RhlB"/>
</dbReference>
<feature type="region of interest" description="Disordered" evidence="12">
    <location>
        <begin position="381"/>
        <end position="486"/>
    </location>
</feature>
<dbReference type="RefSeq" id="WP_348944191.1">
    <property type="nucleotide sequence ID" value="NZ_CP157355.1"/>
</dbReference>
<dbReference type="PROSITE" id="PS51194">
    <property type="entry name" value="HELICASE_CTER"/>
    <property type="match status" value="1"/>
</dbReference>
<dbReference type="EC" id="3.6.4.13" evidence="1"/>
<dbReference type="InterPro" id="IPR011545">
    <property type="entry name" value="DEAD/DEAH_box_helicase_dom"/>
</dbReference>
<dbReference type="InterPro" id="IPR014001">
    <property type="entry name" value="Helicase_ATP-bd"/>
</dbReference>
<dbReference type="AlphaFoldDB" id="A0AAU7F7I6"/>
<dbReference type="PANTHER" id="PTHR47959:SF13">
    <property type="entry name" value="ATP-DEPENDENT RNA HELICASE RHLE"/>
    <property type="match status" value="1"/>
</dbReference>
<dbReference type="GO" id="GO:0009266">
    <property type="term" value="P:response to temperature stimulus"/>
    <property type="evidence" value="ECO:0007669"/>
    <property type="project" value="UniProtKB-ARBA"/>
</dbReference>
<feature type="domain" description="Helicase C-terminal" evidence="14">
    <location>
        <begin position="236"/>
        <end position="381"/>
    </location>
</feature>
<dbReference type="Pfam" id="PF00271">
    <property type="entry name" value="Helicase_C"/>
    <property type="match status" value="1"/>
</dbReference>
<evidence type="ECO:0000256" key="9">
    <source>
        <dbReference type="ARBA" id="ARBA00074363"/>
    </source>
</evidence>
<evidence type="ECO:0000256" key="8">
    <source>
        <dbReference type="ARBA" id="ARBA00047984"/>
    </source>
</evidence>
<evidence type="ECO:0000313" key="16">
    <source>
        <dbReference type="EMBL" id="XBL99790.1"/>
    </source>
</evidence>
<keyword evidence="4 11" id="KW-0378">Hydrolase</keyword>
<dbReference type="CDD" id="cd18787">
    <property type="entry name" value="SF2_C_DEAD"/>
    <property type="match status" value="1"/>
</dbReference>
<evidence type="ECO:0000256" key="12">
    <source>
        <dbReference type="SAM" id="MobiDB-lite"/>
    </source>
</evidence>
<evidence type="ECO:0000256" key="2">
    <source>
        <dbReference type="ARBA" id="ARBA00022490"/>
    </source>
</evidence>
<dbReference type="EMBL" id="CP157355">
    <property type="protein sequence ID" value="XBL99790.1"/>
    <property type="molecule type" value="Genomic_DNA"/>
</dbReference>
<evidence type="ECO:0000256" key="3">
    <source>
        <dbReference type="ARBA" id="ARBA00022741"/>
    </source>
</evidence>
<keyword evidence="3 11" id="KW-0547">Nucleotide-binding</keyword>
<feature type="compositionally biased region" description="Basic and acidic residues" evidence="12">
    <location>
        <begin position="386"/>
        <end position="434"/>
    </location>
</feature>
<dbReference type="SUPFAM" id="SSF52540">
    <property type="entry name" value="P-loop containing nucleoside triphosphate hydrolases"/>
    <property type="match status" value="1"/>
</dbReference>
<dbReference type="SMART" id="SM00487">
    <property type="entry name" value="DEXDc"/>
    <property type="match status" value="1"/>
</dbReference>
<evidence type="ECO:0000259" key="14">
    <source>
        <dbReference type="PROSITE" id="PS51194"/>
    </source>
</evidence>
<evidence type="ECO:0000259" key="15">
    <source>
        <dbReference type="PROSITE" id="PS51195"/>
    </source>
</evidence>
<dbReference type="InterPro" id="IPR014014">
    <property type="entry name" value="RNA_helicase_DEAD_Q_motif"/>
</dbReference>
<dbReference type="GO" id="GO:0005829">
    <property type="term" value="C:cytosol"/>
    <property type="evidence" value="ECO:0007669"/>
    <property type="project" value="TreeGrafter"/>
</dbReference>
<evidence type="ECO:0000259" key="13">
    <source>
        <dbReference type="PROSITE" id="PS51192"/>
    </source>
</evidence>
<comment type="catalytic activity">
    <reaction evidence="8">
        <text>ATP + H2O = ADP + phosphate + H(+)</text>
        <dbReference type="Rhea" id="RHEA:13065"/>
        <dbReference type="ChEBI" id="CHEBI:15377"/>
        <dbReference type="ChEBI" id="CHEBI:15378"/>
        <dbReference type="ChEBI" id="CHEBI:30616"/>
        <dbReference type="ChEBI" id="CHEBI:43474"/>
        <dbReference type="ChEBI" id="CHEBI:456216"/>
        <dbReference type="EC" id="3.6.4.13"/>
    </reaction>
</comment>
<dbReference type="KEGG" id="cmav:ABHF33_12045"/>
<dbReference type="InterPro" id="IPR001650">
    <property type="entry name" value="Helicase_C-like"/>
</dbReference>
<organism evidence="16">
    <name type="scientific">Chitinibacter mangrovi</name>
    <dbReference type="NCBI Taxonomy" id="3153927"/>
    <lineage>
        <taxon>Bacteria</taxon>
        <taxon>Pseudomonadati</taxon>
        <taxon>Pseudomonadota</taxon>
        <taxon>Betaproteobacteria</taxon>
        <taxon>Neisseriales</taxon>
        <taxon>Chitinibacteraceae</taxon>
        <taxon>Chitinibacter</taxon>
    </lineage>
</organism>
<dbReference type="GO" id="GO:0016787">
    <property type="term" value="F:hydrolase activity"/>
    <property type="evidence" value="ECO:0007669"/>
    <property type="project" value="UniProtKB-KW"/>
</dbReference>
<proteinExistence type="inferred from homology"/>
<dbReference type="CDD" id="cd00268">
    <property type="entry name" value="DEADc"/>
    <property type="match status" value="1"/>
</dbReference>
<dbReference type="GO" id="GO:0003724">
    <property type="term" value="F:RNA helicase activity"/>
    <property type="evidence" value="ECO:0007669"/>
    <property type="project" value="UniProtKB-EC"/>
</dbReference>
<feature type="domain" description="Helicase ATP-binding" evidence="13">
    <location>
        <begin position="32"/>
        <end position="210"/>
    </location>
</feature>
<dbReference type="PANTHER" id="PTHR47959">
    <property type="entry name" value="ATP-DEPENDENT RNA HELICASE RHLE-RELATED"/>
    <property type="match status" value="1"/>
</dbReference>
<comment type="similarity">
    <text evidence="7 11">Belongs to the DEAD box helicase family.</text>
</comment>
<dbReference type="PROSITE" id="PS51192">
    <property type="entry name" value="HELICASE_ATP_BIND_1"/>
    <property type="match status" value="1"/>
</dbReference>
<feature type="short sequence motif" description="Q motif" evidence="10">
    <location>
        <begin position="1"/>
        <end position="29"/>
    </location>
</feature>
<evidence type="ECO:0000256" key="5">
    <source>
        <dbReference type="ARBA" id="ARBA00022806"/>
    </source>
</evidence>